<organism evidence="1">
    <name type="scientific">Talaromyces marneffei PM1</name>
    <dbReference type="NCBI Taxonomy" id="1077442"/>
    <lineage>
        <taxon>Eukaryota</taxon>
        <taxon>Fungi</taxon>
        <taxon>Dikarya</taxon>
        <taxon>Ascomycota</taxon>
        <taxon>Pezizomycotina</taxon>
        <taxon>Eurotiomycetes</taxon>
        <taxon>Eurotiomycetidae</taxon>
        <taxon>Eurotiales</taxon>
        <taxon>Trichocomaceae</taxon>
        <taxon>Talaromyces</taxon>
        <taxon>Talaromyces sect. Talaromyces</taxon>
    </lineage>
</organism>
<dbReference type="AlphaFoldDB" id="A0A093XIK7"/>
<evidence type="ECO:0000313" key="1">
    <source>
        <dbReference type="EMBL" id="KFX45028.1"/>
    </source>
</evidence>
<dbReference type="GO" id="GO:0032259">
    <property type="term" value="P:methylation"/>
    <property type="evidence" value="ECO:0007669"/>
    <property type="project" value="UniProtKB-KW"/>
</dbReference>
<dbReference type="EMBL" id="JPOX01000025">
    <property type="protein sequence ID" value="KFX45028.1"/>
    <property type="molecule type" value="Genomic_DNA"/>
</dbReference>
<keyword evidence="1" id="KW-0808">Transferase</keyword>
<comment type="caution">
    <text evidence="1">The sequence shown here is derived from an EMBL/GenBank/DDBJ whole genome shotgun (WGS) entry which is preliminary data.</text>
</comment>
<proteinExistence type="predicted"/>
<dbReference type="GO" id="GO:0008168">
    <property type="term" value="F:methyltransferase activity"/>
    <property type="evidence" value="ECO:0007669"/>
    <property type="project" value="UniProtKB-KW"/>
</dbReference>
<reference key="1">
    <citation type="journal article" date="2014" name="PLoS Genet.">
        <title>Signature Gene Expression Reveals Novel Clues to the Molecular Mechanisms of Dimorphic Transition in Penicillium marneffei.</title>
        <authorList>
            <person name="Yang E."/>
            <person name="Wang G."/>
            <person name="Cai J."/>
            <person name="Woo P.C."/>
            <person name="Lau S.K."/>
            <person name="Yuen K.-Y."/>
            <person name="Chow W.-N."/>
            <person name="Lin X."/>
        </authorList>
    </citation>
    <scope>NUCLEOTIDE SEQUENCE [LARGE SCALE GENOMIC DNA]</scope>
    <source>
        <strain>PM1</strain>
    </source>
</reference>
<sequence length="231" mass="25593">MAVTQSPLDLLLSSCLREPSLDAEFYIPRFQNRLTIVDTWSIQAGQHLLDIGCGQGESSLALALAVSSQGHITALDPAQPEYGTPFTVAESHSYILKSSLGPHISFRQSDVPSFFTNMKPAVARVYDGACLLQSLMYFPTLDSVRDLFQTLAHAGIIKVYVAEYTFTAANEAQMPQAITSEKNRIALTDEQWIRYFTAIPDTVIAAHKFTQLLSLDINQSSLQRFAKRPPH</sequence>
<protein>
    <submittedName>
        <fullName evidence="1">Demethylmenaquinone methyltransferase</fullName>
    </submittedName>
</protein>
<name>A0A093XIK7_TALMA</name>
<reference evidence="1" key="2">
    <citation type="journal article" date="2014" name="PLoS Genet.">
        <title>Signature gene expression reveals novel clues to the molecular mechanisms of dimorphic transition in Penicillium marneffei.</title>
        <authorList>
            <person name="Yang E."/>
            <person name="Wang G."/>
            <person name="Cai J."/>
            <person name="Woo P.C."/>
            <person name="Lau S.K."/>
            <person name="Yuen K.-Y."/>
            <person name="Chow W.-N."/>
            <person name="Lin X."/>
        </authorList>
    </citation>
    <scope>NUCLEOTIDE SEQUENCE</scope>
    <source>
        <strain evidence="1">PM1</strain>
    </source>
</reference>
<dbReference type="SUPFAM" id="SSF53335">
    <property type="entry name" value="S-adenosyl-L-methionine-dependent methyltransferases"/>
    <property type="match status" value="1"/>
</dbReference>
<dbReference type="HOGENOM" id="CLU_104757_0_0_1"/>
<gene>
    <name evidence="1" type="ORF">GQ26_0251190</name>
</gene>
<keyword evidence="1" id="KW-0489">Methyltransferase</keyword>
<dbReference type="InterPro" id="IPR029063">
    <property type="entry name" value="SAM-dependent_MTases_sf"/>
</dbReference>
<accession>A0A093XIK7</accession>
<dbReference type="Gene3D" id="3.40.50.150">
    <property type="entry name" value="Vaccinia Virus protein VP39"/>
    <property type="match status" value="1"/>
</dbReference>